<dbReference type="GO" id="GO:0046872">
    <property type="term" value="F:metal ion binding"/>
    <property type="evidence" value="ECO:0007669"/>
    <property type="project" value="UniProtKB-KW"/>
</dbReference>
<dbReference type="EMBL" id="JROC01000036">
    <property type="protein sequence ID" value="KGL66452.1"/>
    <property type="molecule type" value="Genomic_DNA"/>
</dbReference>
<dbReference type="SMART" id="SM00829">
    <property type="entry name" value="PKS_ER"/>
    <property type="match status" value="1"/>
</dbReference>
<evidence type="ECO:0000256" key="3">
    <source>
        <dbReference type="ARBA" id="ARBA00022833"/>
    </source>
</evidence>
<dbReference type="Gene3D" id="3.40.50.720">
    <property type="entry name" value="NAD(P)-binding Rossmann-like Domain"/>
    <property type="match status" value="1"/>
</dbReference>
<evidence type="ECO:0000256" key="1">
    <source>
        <dbReference type="ARBA" id="ARBA00001947"/>
    </source>
</evidence>
<name>A0A099YAN8_LIMMU</name>
<dbReference type="Pfam" id="PF00107">
    <property type="entry name" value="ADH_zinc_N"/>
    <property type="match status" value="1"/>
</dbReference>
<comment type="cofactor">
    <cofactor evidence="1">
        <name>Zn(2+)</name>
        <dbReference type="ChEBI" id="CHEBI:29105"/>
    </cofactor>
</comment>
<dbReference type="SUPFAM" id="SSF51735">
    <property type="entry name" value="NAD(P)-binding Rossmann-fold domains"/>
    <property type="match status" value="1"/>
</dbReference>
<evidence type="ECO:0000313" key="6">
    <source>
        <dbReference type="Proteomes" id="UP000030001"/>
    </source>
</evidence>
<organism evidence="5 6">
    <name type="scientific">Limosilactobacillus mucosae</name>
    <name type="common">Lactobacillus mucosae</name>
    <dbReference type="NCBI Taxonomy" id="97478"/>
    <lineage>
        <taxon>Bacteria</taxon>
        <taxon>Bacillati</taxon>
        <taxon>Bacillota</taxon>
        <taxon>Bacilli</taxon>
        <taxon>Lactobacillales</taxon>
        <taxon>Lactobacillaceae</taxon>
        <taxon>Limosilactobacillus</taxon>
    </lineage>
</organism>
<keyword evidence="2" id="KW-0479">Metal-binding</keyword>
<feature type="domain" description="Enoyl reductase (ER)" evidence="4">
    <location>
        <begin position="7"/>
        <end position="345"/>
    </location>
</feature>
<dbReference type="Pfam" id="PF08240">
    <property type="entry name" value="ADH_N"/>
    <property type="match status" value="1"/>
</dbReference>
<dbReference type="InterPro" id="IPR020843">
    <property type="entry name" value="ER"/>
</dbReference>
<dbReference type="Gene3D" id="3.90.180.10">
    <property type="entry name" value="Medium-chain alcohol dehydrogenases, catalytic domain"/>
    <property type="match status" value="1"/>
</dbReference>
<proteinExistence type="predicted"/>
<protein>
    <submittedName>
        <fullName evidence="5">Molecular chaperone GroES</fullName>
    </submittedName>
</protein>
<dbReference type="AlphaFoldDB" id="A0A099YAN8"/>
<comment type="caution">
    <text evidence="5">The sequence shown here is derived from an EMBL/GenBank/DDBJ whole genome shotgun (WGS) entry which is preliminary data.</text>
</comment>
<keyword evidence="3" id="KW-0862">Zinc</keyword>
<dbReference type="InterPro" id="IPR013154">
    <property type="entry name" value="ADH-like_N"/>
</dbReference>
<gene>
    <name evidence="5" type="ORF">LX03_08845</name>
</gene>
<accession>A0A099YAN8</accession>
<dbReference type="Proteomes" id="UP000030001">
    <property type="component" value="Unassembled WGS sequence"/>
</dbReference>
<sequence length="346" mass="36986">MKTAIFAEPGKMVIKEAAKPTLQADDDVIIRVIRTCVCGSDLWAYSAGDQKANDSVNSGHEALGIVEEVGSAITTVKPGDFVIAPFTHGCGHCAACLAGYDGTCDERVLYDNWSEGFQSEYICFKHGNWALIKIPGQPEDYSEGMMKSFMTLADVMATGYHAARTAEVKHGDRVVVVGDGAVGQCAVIAAKMMGASQVVIMSRHEDRQKLAQEFGATAYVAERGDEGVKKVKELLGGGANAALDCVGTEASINQCLAVVHNGAHVSRIGVPHSNVDPFTLFAHNIAMAGGSASVTTYDKNVLLKAVLDGQINPGKVFTKTYTLDQINEAYRDMADRKTIKSYIVIE</sequence>
<reference evidence="5 6" key="1">
    <citation type="submission" date="2014-09" db="EMBL/GenBank/DDBJ databases">
        <title>Lactobacillus mucosae CRL573 Genome Sequencing.</title>
        <authorList>
            <person name="Bleckwedel J."/>
            <person name="Teran L.C."/>
            <person name="Bonacina J."/>
            <person name="Saavedra L."/>
            <person name="Mozzi F.B."/>
            <person name="Raya R.R."/>
        </authorList>
    </citation>
    <scope>NUCLEOTIDE SEQUENCE [LARGE SCALE GENOMIC DNA]</scope>
    <source>
        <strain evidence="5 6">CRL573</strain>
    </source>
</reference>
<evidence type="ECO:0000256" key="2">
    <source>
        <dbReference type="ARBA" id="ARBA00022723"/>
    </source>
</evidence>
<dbReference type="GO" id="GO:0016491">
    <property type="term" value="F:oxidoreductase activity"/>
    <property type="evidence" value="ECO:0007669"/>
    <property type="project" value="InterPro"/>
</dbReference>
<dbReference type="PANTHER" id="PTHR42813">
    <property type="entry name" value="ZINC-TYPE ALCOHOL DEHYDROGENASE-LIKE"/>
    <property type="match status" value="1"/>
</dbReference>
<evidence type="ECO:0000259" key="4">
    <source>
        <dbReference type="SMART" id="SM00829"/>
    </source>
</evidence>
<dbReference type="InterPro" id="IPR013149">
    <property type="entry name" value="ADH-like_C"/>
</dbReference>
<dbReference type="SUPFAM" id="SSF50129">
    <property type="entry name" value="GroES-like"/>
    <property type="match status" value="1"/>
</dbReference>
<dbReference type="InterPro" id="IPR011032">
    <property type="entry name" value="GroES-like_sf"/>
</dbReference>
<dbReference type="PANTHER" id="PTHR42813:SF2">
    <property type="entry name" value="DEHYDROGENASE, ZINC-CONTAINING, PUTATIVE (AFU_ORTHOLOGUE AFUA_2G02810)-RELATED"/>
    <property type="match status" value="1"/>
</dbReference>
<dbReference type="InterPro" id="IPR036291">
    <property type="entry name" value="NAD(P)-bd_dom_sf"/>
</dbReference>
<evidence type="ECO:0000313" key="5">
    <source>
        <dbReference type="EMBL" id="KGL66452.1"/>
    </source>
</evidence>